<protein>
    <recommendedName>
        <fullName evidence="3">CCHC-type domain-containing protein</fullName>
    </recommendedName>
</protein>
<dbReference type="OrthoDB" id="6625437at2759"/>
<sequence length="225" mass="25303">TISDTIKRIKAETDKNTIQDNITRIRSTKNGGILIHVRGDQKTLNEVMQDVTKAAGVDAKVVHQKTLLEINDIDEWSTKSEIVNEVSQNASLESDLVSIISLRKRFGTQTALVLLPTHYAGTLIEKKHIKIGLVSCKIRLREKNERCRKCLVFGHDSKTCSGPNRSKCCRRCGDEGHFAVNCEAPDTALIEFRQKLKDERQNKENRTGPNEALADQGDHRTLQND</sequence>
<gene>
    <name evidence="4" type="ORF">FWK35_00034944</name>
</gene>
<keyword evidence="5" id="KW-1185">Reference proteome</keyword>
<proteinExistence type="predicted"/>
<name>A0A6G0VHU5_APHCR</name>
<dbReference type="EMBL" id="VUJU01016890">
    <property type="protein sequence ID" value="KAF0686718.1"/>
    <property type="molecule type" value="Genomic_DNA"/>
</dbReference>
<dbReference type="SUPFAM" id="SSF57756">
    <property type="entry name" value="Retrovirus zinc finger-like domains"/>
    <property type="match status" value="1"/>
</dbReference>
<feature type="non-terminal residue" evidence="4">
    <location>
        <position position="1"/>
    </location>
</feature>
<keyword evidence="1" id="KW-0479">Metal-binding</keyword>
<feature type="region of interest" description="Disordered" evidence="2">
    <location>
        <begin position="197"/>
        <end position="225"/>
    </location>
</feature>
<dbReference type="Proteomes" id="UP000478052">
    <property type="component" value="Unassembled WGS sequence"/>
</dbReference>
<dbReference type="InterPro" id="IPR036875">
    <property type="entry name" value="Znf_CCHC_sf"/>
</dbReference>
<dbReference type="AlphaFoldDB" id="A0A6G0VHU5"/>
<feature type="compositionally biased region" description="Basic and acidic residues" evidence="2">
    <location>
        <begin position="197"/>
        <end position="206"/>
    </location>
</feature>
<keyword evidence="1" id="KW-0862">Zinc</keyword>
<dbReference type="GO" id="GO:0008270">
    <property type="term" value="F:zinc ion binding"/>
    <property type="evidence" value="ECO:0007669"/>
    <property type="project" value="UniProtKB-KW"/>
</dbReference>
<evidence type="ECO:0000256" key="1">
    <source>
        <dbReference type="PROSITE-ProRule" id="PRU00047"/>
    </source>
</evidence>
<reference evidence="4 5" key="1">
    <citation type="submission" date="2019-08" db="EMBL/GenBank/DDBJ databases">
        <title>Whole genome of Aphis craccivora.</title>
        <authorList>
            <person name="Voronova N.V."/>
            <person name="Shulinski R.S."/>
            <person name="Bandarenka Y.V."/>
            <person name="Zhorov D.G."/>
            <person name="Warner D."/>
        </authorList>
    </citation>
    <scope>NUCLEOTIDE SEQUENCE [LARGE SCALE GENOMIC DNA]</scope>
    <source>
        <strain evidence="4">180601</strain>
        <tissue evidence="4">Whole Body</tissue>
    </source>
</reference>
<dbReference type="InterPro" id="IPR001878">
    <property type="entry name" value="Znf_CCHC"/>
</dbReference>
<dbReference type="PROSITE" id="PS50158">
    <property type="entry name" value="ZF_CCHC"/>
    <property type="match status" value="1"/>
</dbReference>
<organism evidence="4 5">
    <name type="scientific">Aphis craccivora</name>
    <name type="common">Cowpea aphid</name>
    <dbReference type="NCBI Taxonomy" id="307492"/>
    <lineage>
        <taxon>Eukaryota</taxon>
        <taxon>Metazoa</taxon>
        <taxon>Ecdysozoa</taxon>
        <taxon>Arthropoda</taxon>
        <taxon>Hexapoda</taxon>
        <taxon>Insecta</taxon>
        <taxon>Pterygota</taxon>
        <taxon>Neoptera</taxon>
        <taxon>Paraneoptera</taxon>
        <taxon>Hemiptera</taxon>
        <taxon>Sternorrhyncha</taxon>
        <taxon>Aphidomorpha</taxon>
        <taxon>Aphidoidea</taxon>
        <taxon>Aphididae</taxon>
        <taxon>Aphidini</taxon>
        <taxon>Aphis</taxon>
        <taxon>Aphis</taxon>
    </lineage>
</organism>
<feature type="non-terminal residue" evidence="4">
    <location>
        <position position="225"/>
    </location>
</feature>
<keyword evidence="1" id="KW-0863">Zinc-finger</keyword>
<accession>A0A6G0VHU5</accession>
<evidence type="ECO:0000313" key="5">
    <source>
        <dbReference type="Proteomes" id="UP000478052"/>
    </source>
</evidence>
<evidence type="ECO:0000313" key="4">
    <source>
        <dbReference type="EMBL" id="KAF0686718.1"/>
    </source>
</evidence>
<evidence type="ECO:0000259" key="3">
    <source>
        <dbReference type="PROSITE" id="PS50158"/>
    </source>
</evidence>
<comment type="caution">
    <text evidence="4">The sequence shown here is derived from an EMBL/GenBank/DDBJ whole genome shotgun (WGS) entry which is preliminary data.</text>
</comment>
<dbReference type="Gene3D" id="4.10.60.10">
    <property type="entry name" value="Zinc finger, CCHC-type"/>
    <property type="match status" value="1"/>
</dbReference>
<dbReference type="SMART" id="SM00343">
    <property type="entry name" value="ZnF_C2HC"/>
    <property type="match status" value="2"/>
</dbReference>
<feature type="domain" description="CCHC-type" evidence="3">
    <location>
        <begin position="169"/>
        <end position="182"/>
    </location>
</feature>
<feature type="compositionally biased region" description="Basic and acidic residues" evidence="2">
    <location>
        <begin position="216"/>
        <end position="225"/>
    </location>
</feature>
<evidence type="ECO:0000256" key="2">
    <source>
        <dbReference type="SAM" id="MobiDB-lite"/>
    </source>
</evidence>
<dbReference type="GO" id="GO:0003676">
    <property type="term" value="F:nucleic acid binding"/>
    <property type="evidence" value="ECO:0007669"/>
    <property type="project" value="InterPro"/>
</dbReference>